<keyword evidence="1 3" id="KW-0328">Glycosyltransferase</keyword>
<dbReference type="SUPFAM" id="SSF53756">
    <property type="entry name" value="UDP-Glycosyltransferase/glycogen phosphorylase"/>
    <property type="match status" value="1"/>
</dbReference>
<dbReference type="Pfam" id="PF01075">
    <property type="entry name" value="Glyco_transf_9"/>
    <property type="match status" value="1"/>
</dbReference>
<keyword evidence="4" id="KW-1185">Reference proteome</keyword>
<evidence type="ECO:0000313" key="3">
    <source>
        <dbReference type="EMBL" id="MEK8179041.1"/>
    </source>
</evidence>
<dbReference type="Gene3D" id="3.40.50.2000">
    <property type="entry name" value="Glycogen Phosphorylase B"/>
    <property type="match status" value="2"/>
</dbReference>
<dbReference type="CDD" id="cd03789">
    <property type="entry name" value="GT9_LPS_heptosyltransferase"/>
    <property type="match status" value="1"/>
</dbReference>
<evidence type="ECO:0000256" key="1">
    <source>
        <dbReference type="ARBA" id="ARBA00022676"/>
    </source>
</evidence>
<evidence type="ECO:0000313" key="4">
    <source>
        <dbReference type="Proteomes" id="UP001491349"/>
    </source>
</evidence>
<dbReference type="EC" id="2.4.-.-" evidence="3"/>
<protein>
    <submittedName>
        <fullName evidence="3">Glycosyltransferase family 9 protein</fullName>
        <ecNumber evidence="3">2.4.-.-</ecNumber>
    </submittedName>
</protein>
<comment type="caution">
    <text evidence="3">The sequence shown here is derived from an EMBL/GenBank/DDBJ whole genome shotgun (WGS) entry which is preliminary data.</text>
</comment>
<dbReference type="Proteomes" id="UP001491349">
    <property type="component" value="Unassembled WGS sequence"/>
</dbReference>
<name>A0ABU9DZD9_9FLAO</name>
<evidence type="ECO:0000256" key="2">
    <source>
        <dbReference type="ARBA" id="ARBA00022679"/>
    </source>
</evidence>
<dbReference type="InterPro" id="IPR002201">
    <property type="entry name" value="Glyco_trans_9"/>
</dbReference>
<gene>
    <name evidence="3" type="ORF">WMW71_01700</name>
</gene>
<dbReference type="EMBL" id="JBBPCB010000001">
    <property type="protein sequence ID" value="MEK8179041.1"/>
    <property type="molecule type" value="Genomic_DNA"/>
</dbReference>
<reference evidence="3 4" key="1">
    <citation type="submission" date="2024-04" db="EMBL/GenBank/DDBJ databases">
        <title>draft genome sequnece of Flavobacterium buctense JCM 30750.</title>
        <authorList>
            <person name="Kim D.-U."/>
        </authorList>
    </citation>
    <scope>NUCLEOTIDE SEQUENCE [LARGE SCALE GENOMIC DNA]</scope>
    <source>
        <strain evidence="3 4">JCM 30750</strain>
    </source>
</reference>
<accession>A0ABU9DZD9</accession>
<dbReference type="InterPro" id="IPR051199">
    <property type="entry name" value="LPS_LOS_Heptosyltrfase"/>
</dbReference>
<dbReference type="PANTHER" id="PTHR30160:SF22">
    <property type="entry name" value="LIPOPOLYSACCHARIDE CORE BIOSYNTHESIS PROTEIN"/>
    <property type="match status" value="1"/>
</dbReference>
<dbReference type="GO" id="GO:0016757">
    <property type="term" value="F:glycosyltransferase activity"/>
    <property type="evidence" value="ECO:0007669"/>
    <property type="project" value="UniProtKB-KW"/>
</dbReference>
<keyword evidence="2 3" id="KW-0808">Transferase</keyword>
<sequence length="333" mass="37300">MGDVAMTVPVIRAFVQQNPTVTITVVSRPFFQPFFDEIPNVNFFAVEVKGRHKGFLGLLQLYSDLKKQNIDAVADLHNVLRSIVLRNLFVLNGKKVAHTDKGRADKKALTRVENKIFQPVKSMVERHIDTFKELGFFVDLSNPIFPEKAILTDEILKVSGGKENNKWIGIAPFAQYESKVYPLDLMQKVVNELATNQHYKIFLFGGGKKETDQLNSLATAKENVIVAAGKFSLDQELQLISNLDLMLSMDSGNAHIAAMLGVKVITLWGATHPYAGFKPFNQPIENCLTSDREKYPLLPTSVYGNKKVEGYQDVMRTISVEKIVNSIQSQLTV</sequence>
<proteinExistence type="predicted"/>
<dbReference type="RefSeq" id="WP_187659606.1">
    <property type="nucleotide sequence ID" value="NZ_JACTAB010000001.1"/>
</dbReference>
<organism evidence="3 4">
    <name type="scientific">Flavobacterium buctense</name>
    <dbReference type="NCBI Taxonomy" id="1648146"/>
    <lineage>
        <taxon>Bacteria</taxon>
        <taxon>Pseudomonadati</taxon>
        <taxon>Bacteroidota</taxon>
        <taxon>Flavobacteriia</taxon>
        <taxon>Flavobacteriales</taxon>
        <taxon>Flavobacteriaceae</taxon>
        <taxon>Flavobacterium</taxon>
    </lineage>
</organism>
<dbReference type="PANTHER" id="PTHR30160">
    <property type="entry name" value="TETRAACYLDISACCHARIDE 4'-KINASE-RELATED"/>
    <property type="match status" value="1"/>
</dbReference>